<evidence type="ECO:0000313" key="2">
    <source>
        <dbReference type="Proteomes" id="UP001234202"/>
    </source>
</evidence>
<reference evidence="1" key="1">
    <citation type="submission" date="2023-04" db="EMBL/GenBank/DDBJ databases">
        <title>Draft Genome sequencing of Naganishia species isolated from polar environments using Oxford Nanopore Technology.</title>
        <authorList>
            <person name="Leo P."/>
            <person name="Venkateswaran K."/>
        </authorList>
    </citation>
    <scope>NUCLEOTIDE SEQUENCE</scope>
    <source>
        <strain evidence="1">DBVPG 5303</strain>
    </source>
</reference>
<name>A0ACC2XU08_9TREE</name>
<evidence type="ECO:0000313" key="1">
    <source>
        <dbReference type="EMBL" id="KAJ9127508.1"/>
    </source>
</evidence>
<protein>
    <submittedName>
        <fullName evidence="1">Uncharacterized protein</fullName>
    </submittedName>
</protein>
<sequence length="562" mass="62834">MPAPIDTPTVSSSAGNAPARPRFAPSAVGTKDFFDTLAELYLHPERNSSNILRADIIHDSANAEIDSVGTAGSAGNTEEASKYSFNAPENYKTTRSIRRRILPRRPTRDAPLLQDCTFHHSSASSNQETPTETALLVMVPHVDRAVDVPYYHPVLRKLAFKYSSEIPSGSASNAKNADEVTAELADSGAEVKGTISISILPFPTEPSSALQQGNQSSTTSTSASSTDEPAQITSLSSVLPNRTYRTCLHLLETLHKHGWGRITGYQKRVVHDVIVEKTSFQDLYLILKERHKHLDSRVKKVRSNILEDLKRHVWKDMYPARDVNNVPDVTPEALKDKPWLQWGRPDNGFLDLGCGYHGKGLELRTRKTWPNYPQQTQDALTEMPINPEAWFPPSLDEWLNDSWAGKNDCPIREGMFLIGNHADEMTPWIPLLSLLPSTPVPYLSLPCCLHALNAPFTLSKFVPPYKHPSAPVDGFAHGLDEGESRYKTYLMWLGWSGLMCGWRWEKEGMRVPSTKGWGIVGRSRWTKNSEEDAACREWAFDQVTQVRQTGGFLVREKEGNPH</sequence>
<organism evidence="1 2">
    <name type="scientific">Naganishia onofrii</name>
    <dbReference type="NCBI Taxonomy" id="1851511"/>
    <lineage>
        <taxon>Eukaryota</taxon>
        <taxon>Fungi</taxon>
        <taxon>Dikarya</taxon>
        <taxon>Basidiomycota</taxon>
        <taxon>Agaricomycotina</taxon>
        <taxon>Tremellomycetes</taxon>
        <taxon>Filobasidiales</taxon>
        <taxon>Filobasidiaceae</taxon>
        <taxon>Naganishia</taxon>
    </lineage>
</organism>
<keyword evidence="2" id="KW-1185">Reference proteome</keyword>
<comment type="caution">
    <text evidence="1">The sequence shown here is derived from an EMBL/GenBank/DDBJ whole genome shotgun (WGS) entry which is preliminary data.</text>
</comment>
<proteinExistence type="predicted"/>
<dbReference type="Proteomes" id="UP001234202">
    <property type="component" value="Unassembled WGS sequence"/>
</dbReference>
<dbReference type="EMBL" id="JASBWV010000002">
    <property type="protein sequence ID" value="KAJ9127508.1"/>
    <property type="molecule type" value="Genomic_DNA"/>
</dbReference>
<gene>
    <name evidence="1" type="ORF">QFC24_000917</name>
</gene>
<accession>A0ACC2XU08</accession>